<dbReference type="AlphaFoldDB" id="A0A6I6UVF4"/>
<evidence type="ECO:0000256" key="1">
    <source>
        <dbReference type="ARBA" id="ARBA00022801"/>
    </source>
</evidence>
<protein>
    <submittedName>
        <fullName evidence="2">Uncharacterized protein</fullName>
    </submittedName>
</protein>
<dbReference type="EMBL" id="CP047394">
    <property type="protein sequence ID" value="QHE63293.1"/>
    <property type="molecule type" value="Genomic_DNA"/>
</dbReference>
<organism evidence="2 3">
    <name type="scientific">Rossellomorea vietnamensis</name>
    <dbReference type="NCBI Taxonomy" id="218284"/>
    <lineage>
        <taxon>Bacteria</taxon>
        <taxon>Bacillati</taxon>
        <taxon>Bacillota</taxon>
        <taxon>Bacilli</taxon>
        <taxon>Bacillales</taxon>
        <taxon>Bacillaceae</taxon>
        <taxon>Rossellomorea</taxon>
    </lineage>
</organism>
<dbReference type="Proteomes" id="UP000465062">
    <property type="component" value="Chromosome"/>
</dbReference>
<gene>
    <name evidence="2" type="ORF">FHE72_21620</name>
</gene>
<dbReference type="SUPFAM" id="SSF55545">
    <property type="entry name" value="beta-N-acetylhexosaminidase-like domain"/>
    <property type="match status" value="1"/>
</dbReference>
<dbReference type="GO" id="GO:0016787">
    <property type="term" value="F:hydrolase activity"/>
    <property type="evidence" value="ECO:0007669"/>
    <property type="project" value="UniProtKB-KW"/>
</dbReference>
<reference evidence="2 3" key="1">
    <citation type="submission" date="2019-06" db="EMBL/GenBank/DDBJ databases">
        <title>An operon consisting of a P-type ATPase gene and a transcriptional regular gene given the different cadmium resistance in Bacillus vietamensis 151-6 and Bacillus marisflavi 151-25.</title>
        <authorList>
            <person name="Yu X."/>
        </authorList>
    </citation>
    <scope>NUCLEOTIDE SEQUENCE [LARGE SCALE GENOMIC DNA]</scope>
    <source>
        <strain evidence="2 3">151-6</strain>
    </source>
</reference>
<dbReference type="GO" id="GO:0005975">
    <property type="term" value="P:carbohydrate metabolic process"/>
    <property type="evidence" value="ECO:0007669"/>
    <property type="project" value="UniProtKB-ARBA"/>
</dbReference>
<name>A0A6I6UVF4_9BACI</name>
<sequence length="540" mass="63220">MTIRFAALELRRLYRNSGIELEVRRMEADDDDKHPGTIYLMLEEQYQASPFSQTPLSLKNDGFAVLDKGEEIWIIGKDERSVLYGVYHVCQKKLGYSWVHFDEKKENRKEKDVSCVQQPLFPRRGNIIETIDDPIYINQLIDWGAKNGLNEYFFTFFLWDKVKKHIEGELVKRSMNVTLGGHSLAFLLDENKNQATHFLKDPVSQETVMKRIYEICSESPIVTRVSLWPEDVGIHQDDYAAFMPGYITFTEKLKSALKDLDVEVEHIVYNAGLEWNMLERSEGTEVSQDVDVLYAYWGRDYSHSIHSGREEQSRATDSLLDWKAETAKRGRSFTVLEYYSDHFMLSELFPPLFNRIREDVEAYKKLGVDGLLNLIVPCHIKRYDSDITSGYPWKWIQQINNYMYAGLSWGKDYEDLVNSYVSTFGKEKDPYRSILIDLERILSAHTFWNVPLFPARVVDPEKVSGIEEREKVTPYLDEVLDFLEKRTPTVRKELLALQTKDNFASFTPEEMLQFYFHYVKEAVRKCKREWQEQGVDVHGL</sequence>
<dbReference type="InterPro" id="IPR029018">
    <property type="entry name" value="Hex-like_dom2"/>
</dbReference>
<accession>A0A6I6UVF4</accession>
<dbReference type="Gene3D" id="3.30.379.10">
    <property type="entry name" value="Chitobiase/beta-hexosaminidase domain 2-like"/>
    <property type="match status" value="1"/>
</dbReference>
<keyword evidence="1" id="KW-0378">Hydrolase</keyword>
<dbReference type="KEGG" id="bvq:FHE72_21620"/>
<evidence type="ECO:0000313" key="2">
    <source>
        <dbReference type="EMBL" id="QHE63293.1"/>
    </source>
</evidence>
<evidence type="ECO:0000313" key="3">
    <source>
        <dbReference type="Proteomes" id="UP000465062"/>
    </source>
</evidence>
<proteinExistence type="predicted"/>